<evidence type="ECO:0000256" key="5">
    <source>
        <dbReference type="ARBA" id="ARBA00022695"/>
    </source>
</evidence>
<evidence type="ECO:0000256" key="1">
    <source>
        <dbReference type="ARBA" id="ARBA00005208"/>
    </source>
</evidence>
<dbReference type="EC" id="2.7.7.23" evidence="3"/>
<evidence type="ECO:0000313" key="9">
    <source>
        <dbReference type="Proteomes" id="UP001165063"/>
    </source>
</evidence>
<dbReference type="PANTHER" id="PTHR11952:SF2">
    <property type="entry name" value="LD24639P"/>
    <property type="match status" value="1"/>
</dbReference>
<feature type="region of interest" description="Disordered" evidence="7">
    <location>
        <begin position="33"/>
        <end position="67"/>
    </location>
</feature>
<dbReference type="AlphaFoldDB" id="A0A9W6YST3"/>
<evidence type="ECO:0000313" key="8">
    <source>
        <dbReference type="EMBL" id="GMG20846.1"/>
    </source>
</evidence>
<protein>
    <recommendedName>
        <fullName evidence="3">UDP-N-acetylglucosamine diphosphorylase</fullName>
        <ecNumber evidence="3">2.7.7.23</ecNumber>
    </recommendedName>
</protein>
<evidence type="ECO:0000256" key="7">
    <source>
        <dbReference type="SAM" id="MobiDB-lite"/>
    </source>
</evidence>
<keyword evidence="5" id="KW-0548">Nucleotidyltransferase</keyword>
<keyword evidence="9" id="KW-1185">Reference proteome</keyword>
<comment type="pathway">
    <text evidence="1">Nucleotide-sugar biosynthesis; UDP-N-acetyl-alpha-D-glucosamine biosynthesis; UDP-N-acetyl-alpha-D-glucosamine from N-acetyl-alpha-D-glucosamine 1-phosphate: step 1/1.</text>
</comment>
<dbReference type="GO" id="GO:0003977">
    <property type="term" value="F:UDP-N-acetylglucosamine diphosphorylase activity"/>
    <property type="evidence" value="ECO:0007669"/>
    <property type="project" value="UniProtKB-EC"/>
</dbReference>
<evidence type="ECO:0000256" key="4">
    <source>
        <dbReference type="ARBA" id="ARBA00022679"/>
    </source>
</evidence>
<comment type="catalytic activity">
    <reaction evidence="6">
        <text>N-acetyl-alpha-D-glucosamine 1-phosphate + UTP + H(+) = UDP-N-acetyl-alpha-D-glucosamine + diphosphate</text>
        <dbReference type="Rhea" id="RHEA:13509"/>
        <dbReference type="ChEBI" id="CHEBI:15378"/>
        <dbReference type="ChEBI" id="CHEBI:33019"/>
        <dbReference type="ChEBI" id="CHEBI:46398"/>
        <dbReference type="ChEBI" id="CHEBI:57705"/>
        <dbReference type="ChEBI" id="CHEBI:57776"/>
        <dbReference type="EC" id="2.7.7.23"/>
    </reaction>
</comment>
<dbReference type="InterPro" id="IPR002618">
    <property type="entry name" value="UDPGP_fam"/>
</dbReference>
<dbReference type="Proteomes" id="UP001165063">
    <property type="component" value="Unassembled WGS sequence"/>
</dbReference>
<gene>
    <name evidence="8" type="ORF">Amon01_000153900</name>
</gene>
<proteinExistence type="inferred from homology"/>
<comment type="caution">
    <text evidence="8">The sequence shown here is derived from an EMBL/GenBank/DDBJ whole genome shotgun (WGS) entry which is preliminary data.</text>
</comment>
<dbReference type="PANTHER" id="PTHR11952">
    <property type="entry name" value="UDP- GLUCOSE PYROPHOSPHORYLASE"/>
    <property type="match status" value="1"/>
</dbReference>
<reference evidence="8" key="1">
    <citation type="submission" date="2023-04" db="EMBL/GenBank/DDBJ databases">
        <title>Ambrosiozyma monospora NBRC 1965.</title>
        <authorList>
            <person name="Ichikawa N."/>
            <person name="Sato H."/>
            <person name="Tonouchi N."/>
        </authorList>
    </citation>
    <scope>NUCLEOTIDE SEQUENCE</scope>
    <source>
        <strain evidence="8">NBRC 1965</strain>
    </source>
</reference>
<sequence>MNQRIKLLTQLQKLAPNPESFLVEVGKAIELSSSMSTTSHDDDDDDADNDGDDGDFSSKQHLKPLPESNYVVQKNVSVDQRNSWQDEGYKLISEGKVGLVVLAGGQGSRLGSSEPKGCFDVGLPSHRSLFQLQVERIVKLKQLTREKTRLNHPHDDDDDDDGEDVKLPLYVMTSSATHDATKLFFKEHDWFGLPSEDVIFFNQGMLPALSLDGKHFLLESPDRIVESPDGGGGLYKAWHDNGIIEDWLKRGIEHVHVYCVDNILVKVGDPEFIGFAKENKFNIVNKVVAKRDATESVGLILLDDDINRAKLVEYSEISKELSELTDEQGDLVFKAANIVNHYYNVKYLSEMVPTWVSSREYLPYHVAKKKIGVFDSKSGETVKPEREPNGIKMEQFMFDVFPFFELEKFACLEVERNEEFSPLKNGYGSENDSPETSRLNFLKRSTQWVLDNGGLLENDDALVEVTPLTSYGGEHLKKLVEGKTFKNGDIL</sequence>
<dbReference type="OrthoDB" id="532420at2759"/>
<evidence type="ECO:0000256" key="2">
    <source>
        <dbReference type="ARBA" id="ARBA00010401"/>
    </source>
</evidence>
<organism evidence="8 9">
    <name type="scientific">Ambrosiozyma monospora</name>
    <name type="common">Yeast</name>
    <name type="synonym">Endomycopsis monosporus</name>
    <dbReference type="NCBI Taxonomy" id="43982"/>
    <lineage>
        <taxon>Eukaryota</taxon>
        <taxon>Fungi</taxon>
        <taxon>Dikarya</taxon>
        <taxon>Ascomycota</taxon>
        <taxon>Saccharomycotina</taxon>
        <taxon>Pichiomycetes</taxon>
        <taxon>Pichiales</taxon>
        <taxon>Pichiaceae</taxon>
        <taxon>Ambrosiozyma</taxon>
    </lineage>
</organism>
<comment type="similarity">
    <text evidence="2">Belongs to the UDPGP type 1 family.</text>
</comment>
<dbReference type="Gene3D" id="2.10.10.100">
    <property type="match status" value="1"/>
</dbReference>
<name>A0A9W6YST3_AMBMO</name>
<dbReference type="GO" id="GO:0006048">
    <property type="term" value="P:UDP-N-acetylglucosamine biosynthetic process"/>
    <property type="evidence" value="ECO:0007669"/>
    <property type="project" value="TreeGrafter"/>
</dbReference>
<dbReference type="CDD" id="cd04193">
    <property type="entry name" value="UDPGlcNAc_PPase"/>
    <property type="match status" value="1"/>
</dbReference>
<dbReference type="SUPFAM" id="SSF53448">
    <property type="entry name" value="Nucleotide-diphospho-sugar transferases"/>
    <property type="match status" value="1"/>
</dbReference>
<dbReference type="InterPro" id="IPR029044">
    <property type="entry name" value="Nucleotide-diphossugar_trans"/>
</dbReference>
<dbReference type="Pfam" id="PF01704">
    <property type="entry name" value="UDPGP"/>
    <property type="match status" value="1"/>
</dbReference>
<evidence type="ECO:0000256" key="6">
    <source>
        <dbReference type="ARBA" id="ARBA00048493"/>
    </source>
</evidence>
<dbReference type="Gene3D" id="3.90.550.10">
    <property type="entry name" value="Spore Coat Polysaccharide Biosynthesis Protein SpsA, Chain A"/>
    <property type="match status" value="1"/>
</dbReference>
<accession>A0A9W6YST3</accession>
<dbReference type="EMBL" id="BSXU01000484">
    <property type="protein sequence ID" value="GMG20846.1"/>
    <property type="molecule type" value="Genomic_DNA"/>
</dbReference>
<feature type="compositionally biased region" description="Acidic residues" evidence="7">
    <location>
        <begin position="41"/>
        <end position="55"/>
    </location>
</feature>
<dbReference type="InterPro" id="IPR039741">
    <property type="entry name" value="UDP-sugar_pyrophosphorylase"/>
</dbReference>
<keyword evidence="4" id="KW-0808">Transferase</keyword>
<evidence type="ECO:0000256" key="3">
    <source>
        <dbReference type="ARBA" id="ARBA00012457"/>
    </source>
</evidence>